<dbReference type="InterPro" id="IPR014710">
    <property type="entry name" value="RmlC-like_jellyroll"/>
</dbReference>
<dbReference type="InterPro" id="IPR011051">
    <property type="entry name" value="RmlC_Cupin_sf"/>
</dbReference>
<dbReference type="CDD" id="cd20302">
    <property type="entry name" value="cupin_DAD"/>
    <property type="match status" value="1"/>
</dbReference>
<keyword evidence="2" id="KW-0223">Dioxygenase</keyword>
<dbReference type="RefSeq" id="WP_245412650.1">
    <property type="nucleotide sequence ID" value="NZ_JBHEEY010000011.1"/>
</dbReference>
<dbReference type="AlphaFoldDB" id="A0A364JTD7"/>
<protein>
    <submittedName>
        <fullName evidence="2">Quercetin dioxygenase-like cupin family protein</fullName>
    </submittedName>
</protein>
<sequence>MYKYMKGSTHELASLEIAIKAMPDDPRVWVPQAPNVFFRPMFLNTMAGQWCNLLKVTRSGVLSKHVHPAPVFGLVLKGKWHYFEHDWMAEEGSFVFEPPGEIHTLNVPDDCDEMITFFNISGCMVYLDEDNKQIGYEDVFTKIDMCRAHYEKVGLGADYVDQFIR</sequence>
<evidence type="ECO:0000259" key="1">
    <source>
        <dbReference type="Pfam" id="PF12973"/>
    </source>
</evidence>
<keyword evidence="3" id="KW-1185">Reference proteome</keyword>
<dbReference type="Proteomes" id="UP000249453">
    <property type="component" value="Unassembled WGS sequence"/>
</dbReference>
<dbReference type="Pfam" id="PF12973">
    <property type="entry name" value="Cupin_7"/>
    <property type="match status" value="1"/>
</dbReference>
<dbReference type="Gene3D" id="2.60.120.10">
    <property type="entry name" value="Jelly Rolls"/>
    <property type="match status" value="1"/>
</dbReference>
<evidence type="ECO:0000313" key="2">
    <source>
        <dbReference type="EMBL" id="RAK27044.1"/>
    </source>
</evidence>
<comment type="caution">
    <text evidence="2">The sequence shown here is derived from an EMBL/GenBank/DDBJ whole genome shotgun (WGS) entry which is preliminary data.</text>
</comment>
<feature type="domain" description="ChrR-like cupin" evidence="1">
    <location>
        <begin position="28"/>
        <end position="113"/>
    </location>
</feature>
<dbReference type="SUPFAM" id="SSF51182">
    <property type="entry name" value="RmlC-like cupins"/>
    <property type="match status" value="1"/>
</dbReference>
<organism evidence="2 3">
    <name type="scientific">Falsochrobactrum ovis</name>
    <dbReference type="NCBI Taxonomy" id="1293442"/>
    <lineage>
        <taxon>Bacteria</taxon>
        <taxon>Pseudomonadati</taxon>
        <taxon>Pseudomonadota</taxon>
        <taxon>Alphaproteobacteria</taxon>
        <taxon>Hyphomicrobiales</taxon>
        <taxon>Brucellaceae</taxon>
        <taxon>Falsochrobactrum</taxon>
    </lineage>
</organism>
<dbReference type="GO" id="GO:0051213">
    <property type="term" value="F:dioxygenase activity"/>
    <property type="evidence" value="ECO:0007669"/>
    <property type="project" value="UniProtKB-KW"/>
</dbReference>
<reference evidence="2 3" key="1">
    <citation type="submission" date="2018-06" db="EMBL/GenBank/DDBJ databases">
        <title>Genomic Encyclopedia of Type Strains, Phase IV (KMG-IV): sequencing the most valuable type-strain genomes for metagenomic binning, comparative biology and taxonomic classification.</title>
        <authorList>
            <person name="Goeker M."/>
        </authorList>
    </citation>
    <scope>NUCLEOTIDE SEQUENCE [LARGE SCALE GENOMIC DNA]</scope>
    <source>
        <strain evidence="2 3">DSM 26720</strain>
    </source>
</reference>
<keyword evidence="2" id="KW-0560">Oxidoreductase</keyword>
<accession>A0A364JTD7</accession>
<proteinExistence type="predicted"/>
<name>A0A364JTD7_9HYPH</name>
<dbReference type="EMBL" id="QLMK01000011">
    <property type="protein sequence ID" value="RAK27044.1"/>
    <property type="molecule type" value="Genomic_DNA"/>
</dbReference>
<gene>
    <name evidence="2" type="ORF">C7374_11138</name>
</gene>
<evidence type="ECO:0000313" key="3">
    <source>
        <dbReference type="Proteomes" id="UP000249453"/>
    </source>
</evidence>
<dbReference type="InterPro" id="IPR025979">
    <property type="entry name" value="ChrR-like_cupin_dom"/>
</dbReference>